<feature type="chain" id="PRO_5030786800" evidence="3">
    <location>
        <begin position="25"/>
        <end position="402"/>
    </location>
</feature>
<dbReference type="InterPro" id="IPR050282">
    <property type="entry name" value="Cycloisomerase_2"/>
</dbReference>
<dbReference type="SUPFAM" id="SSF51004">
    <property type="entry name" value="C-terminal (heme d1) domain of cytochrome cd1-nitrite reductase"/>
    <property type="match status" value="1"/>
</dbReference>
<dbReference type="EMBL" id="JABBGH010000001">
    <property type="protein sequence ID" value="NML64213.1"/>
    <property type="molecule type" value="Genomic_DNA"/>
</dbReference>
<protein>
    <submittedName>
        <fullName evidence="4">Lactonase family protein</fullName>
    </submittedName>
</protein>
<comment type="caution">
    <text evidence="4">The sequence shown here is derived from an EMBL/GenBank/DDBJ whole genome shotgun (WGS) entry which is preliminary data.</text>
</comment>
<keyword evidence="2" id="KW-0313">Glucose metabolism</keyword>
<dbReference type="PANTHER" id="PTHR30344">
    <property type="entry name" value="6-PHOSPHOGLUCONOLACTONASE-RELATED"/>
    <property type="match status" value="1"/>
</dbReference>
<dbReference type="AlphaFoldDB" id="A0A7Y0FKY5"/>
<dbReference type="Proteomes" id="UP000559626">
    <property type="component" value="Unassembled WGS sequence"/>
</dbReference>
<dbReference type="Gene3D" id="2.130.10.10">
    <property type="entry name" value="YVTN repeat-like/Quinoprotein amine dehydrogenase"/>
    <property type="match status" value="1"/>
</dbReference>
<evidence type="ECO:0000313" key="5">
    <source>
        <dbReference type="Proteomes" id="UP000559626"/>
    </source>
</evidence>
<dbReference type="PANTHER" id="PTHR30344:SF1">
    <property type="entry name" value="6-PHOSPHOGLUCONOLACTONASE"/>
    <property type="match status" value="1"/>
</dbReference>
<dbReference type="GO" id="GO:0005829">
    <property type="term" value="C:cytosol"/>
    <property type="evidence" value="ECO:0007669"/>
    <property type="project" value="TreeGrafter"/>
</dbReference>
<comment type="similarity">
    <text evidence="1">Belongs to the cycloisomerase 2 family.</text>
</comment>
<evidence type="ECO:0000256" key="2">
    <source>
        <dbReference type="ARBA" id="ARBA00022526"/>
    </source>
</evidence>
<name>A0A7Y0FKY5_9BACT</name>
<reference evidence="4 5" key="1">
    <citation type="submission" date="2020-04" db="EMBL/GenBank/DDBJ databases">
        <title>Hymenobacter polaris sp. nov., isolated from Arctic soil.</title>
        <authorList>
            <person name="Dahal R.H."/>
        </authorList>
    </citation>
    <scope>NUCLEOTIDE SEQUENCE [LARGE SCALE GENOMIC DNA]</scope>
    <source>
        <strain evidence="4 5">RP-2-7</strain>
    </source>
</reference>
<evidence type="ECO:0000256" key="3">
    <source>
        <dbReference type="SAM" id="SignalP"/>
    </source>
</evidence>
<keyword evidence="2" id="KW-0119">Carbohydrate metabolism</keyword>
<dbReference type="InterPro" id="IPR019405">
    <property type="entry name" value="Lactonase_7-beta_prop"/>
</dbReference>
<sequence length="402" mass="42403">MHFPTFTFRLAALAAGLTLTAGCAGSQHSLGTGPSADLLVYIGTNTGTEAQSNSIYLYRLSTYTGALIPLSVQPGGAQPTYLTVDAAHRYLYAVSETGTFKGQPNTGGVSAFRIDPRTASLTLLDQQPSAGGGPCYISLDRAGKNALVANYGGGTVAMLPVQADGQLAPASASDVHQPPLGPHANQDHAHAHCFLTDPANRYAFAVDLGTDKVYGYRLDADRHRLTPQASPAFKAKAGAGPRHLVFHPNGRFAYLENELNSSVTALSYDAASGTFTELETQSTLPKGFVGDNSGADVHVSPDGRFLYTSNRGDNSLAVFSIDTGTGRLALIEHVSTQGKTPRNFNLTPDGRLLLVANQNSGNVFSYFVDKRTGRLRPTGQSAQVPTPMFVQFLPDVAGAKGK</sequence>
<dbReference type="FunFam" id="2.130.10.10:FF:000306">
    <property type="entry name" value="3-carboxymuconate cyclase"/>
    <property type="match status" value="1"/>
</dbReference>
<accession>A0A7Y0FKY5</accession>
<dbReference type="GO" id="GO:0006006">
    <property type="term" value="P:glucose metabolic process"/>
    <property type="evidence" value="ECO:0007669"/>
    <property type="project" value="UniProtKB-KW"/>
</dbReference>
<evidence type="ECO:0000256" key="1">
    <source>
        <dbReference type="ARBA" id="ARBA00005564"/>
    </source>
</evidence>
<evidence type="ECO:0000313" key="4">
    <source>
        <dbReference type="EMBL" id="NML64213.1"/>
    </source>
</evidence>
<gene>
    <name evidence="4" type="ORF">HHL22_03245</name>
</gene>
<keyword evidence="3" id="KW-0732">Signal</keyword>
<dbReference type="InterPro" id="IPR015943">
    <property type="entry name" value="WD40/YVTN_repeat-like_dom_sf"/>
</dbReference>
<organism evidence="4 5">
    <name type="scientific">Hymenobacter polaris</name>
    <dbReference type="NCBI Taxonomy" id="2682546"/>
    <lineage>
        <taxon>Bacteria</taxon>
        <taxon>Pseudomonadati</taxon>
        <taxon>Bacteroidota</taxon>
        <taxon>Cytophagia</taxon>
        <taxon>Cytophagales</taxon>
        <taxon>Hymenobacteraceae</taxon>
        <taxon>Hymenobacter</taxon>
    </lineage>
</organism>
<keyword evidence="5" id="KW-1185">Reference proteome</keyword>
<dbReference type="RefSeq" id="WP_169529525.1">
    <property type="nucleotide sequence ID" value="NZ_JABBGH010000001.1"/>
</dbReference>
<dbReference type="GO" id="GO:0017057">
    <property type="term" value="F:6-phosphogluconolactonase activity"/>
    <property type="evidence" value="ECO:0007669"/>
    <property type="project" value="TreeGrafter"/>
</dbReference>
<proteinExistence type="inferred from homology"/>
<dbReference type="InterPro" id="IPR011048">
    <property type="entry name" value="Haem_d1_sf"/>
</dbReference>
<dbReference type="Pfam" id="PF10282">
    <property type="entry name" value="Lactonase"/>
    <property type="match status" value="1"/>
</dbReference>
<feature type="signal peptide" evidence="3">
    <location>
        <begin position="1"/>
        <end position="24"/>
    </location>
</feature>